<comment type="caution">
    <text evidence="7">The sequence shown here is derived from an EMBL/GenBank/DDBJ whole genome shotgun (WGS) entry which is preliminary data.</text>
</comment>
<protein>
    <recommendedName>
        <fullName evidence="2">glutathione-specific gamma-glutamylcyclotransferase</fullName>
        <ecNumber evidence="2">4.3.2.7</ecNumber>
    </recommendedName>
    <alternativeName>
        <fullName evidence="4">Cation transport regulator-like protein 2</fullName>
    </alternativeName>
</protein>
<dbReference type="PANTHER" id="PTHR12192:SF2">
    <property type="entry name" value="GLUTATHIONE-SPECIFIC GAMMA-GLUTAMYLCYCLOTRANSFERASE 2"/>
    <property type="match status" value="1"/>
</dbReference>
<accession>A0ABP1SAA7</accession>
<evidence type="ECO:0000256" key="4">
    <source>
        <dbReference type="ARBA" id="ARBA00043195"/>
    </source>
</evidence>
<comment type="catalytic activity">
    <reaction evidence="6">
        <text>glutathione = L-cysteinylglycine + 5-oxo-L-proline</text>
        <dbReference type="Rhea" id="RHEA:47724"/>
        <dbReference type="ChEBI" id="CHEBI:57925"/>
        <dbReference type="ChEBI" id="CHEBI:58402"/>
        <dbReference type="ChEBI" id="CHEBI:61694"/>
        <dbReference type="EC" id="4.3.2.7"/>
    </reaction>
</comment>
<dbReference type="Proteomes" id="UP001642540">
    <property type="component" value="Unassembled WGS sequence"/>
</dbReference>
<dbReference type="CDD" id="cd06661">
    <property type="entry name" value="GGCT_like"/>
    <property type="match status" value="1"/>
</dbReference>
<evidence type="ECO:0000313" key="7">
    <source>
        <dbReference type="EMBL" id="CAL8148583.1"/>
    </source>
</evidence>
<evidence type="ECO:0000256" key="6">
    <source>
        <dbReference type="ARBA" id="ARBA00048073"/>
    </source>
</evidence>
<dbReference type="EMBL" id="CAXLJM020000173">
    <property type="protein sequence ID" value="CAL8148583.1"/>
    <property type="molecule type" value="Genomic_DNA"/>
</dbReference>
<gene>
    <name evidence="7" type="ORF">ODALV1_LOCUS31466</name>
</gene>
<comment type="similarity">
    <text evidence="1">Belongs to the gamma-glutamylcyclotransferase family. ChaC subfamily.</text>
</comment>
<dbReference type="InterPro" id="IPR013024">
    <property type="entry name" value="GGCT-like"/>
</dbReference>
<evidence type="ECO:0000256" key="3">
    <source>
        <dbReference type="ARBA" id="ARBA00023239"/>
    </source>
</evidence>
<dbReference type="EC" id="4.3.2.7" evidence="2"/>
<dbReference type="Gene3D" id="3.10.490.10">
    <property type="entry name" value="Gamma-glutamyl cyclotransferase-like"/>
    <property type="match status" value="1"/>
</dbReference>
<reference evidence="7 8" key="1">
    <citation type="submission" date="2024-08" db="EMBL/GenBank/DDBJ databases">
        <authorList>
            <person name="Cucini C."/>
            <person name="Frati F."/>
        </authorList>
    </citation>
    <scope>NUCLEOTIDE SEQUENCE [LARGE SCALE GENOMIC DNA]</scope>
</reference>
<dbReference type="Pfam" id="PF04752">
    <property type="entry name" value="ChaC"/>
    <property type="match status" value="2"/>
</dbReference>
<evidence type="ECO:0000256" key="5">
    <source>
        <dbReference type="ARBA" id="ARBA00045227"/>
    </source>
</evidence>
<dbReference type="PANTHER" id="PTHR12192">
    <property type="entry name" value="CATION TRANSPORT PROTEIN CHAC-RELATED"/>
    <property type="match status" value="1"/>
</dbReference>
<comment type="function">
    <text evidence="5">Catalyzes the cleavage of glutathione into 5-oxo-L-proline and a Cys-Gly dipeptide. Acts specifically on glutathione, but not on other gamma-glutamyl peptides.</text>
</comment>
<organism evidence="7 8">
    <name type="scientific">Orchesella dallaii</name>
    <dbReference type="NCBI Taxonomy" id="48710"/>
    <lineage>
        <taxon>Eukaryota</taxon>
        <taxon>Metazoa</taxon>
        <taxon>Ecdysozoa</taxon>
        <taxon>Arthropoda</taxon>
        <taxon>Hexapoda</taxon>
        <taxon>Collembola</taxon>
        <taxon>Entomobryomorpha</taxon>
        <taxon>Entomobryoidea</taxon>
        <taxon>Orchesellidae</taxon>
        <taxon>Orchesellinae</taxon>
        <taxon>Orchesella</taxon>
    </lineage>
</organism>
<evidence type="ECO:0000313" key="8">
    <source>
        <dbReference type="Proteomes" id="UP001642540"/>
    </source>
</evidence>
<keyword evidence="3" id="KW-0456">Lyase</keyword>
<evidence type="ECO:0000256" key="2">
    <source>
        <dbReference type="ARBA" id="ARBA00012344"/>
    </source>
</evidence>
<dbReference type="InterPro" id="IPR006840">
    <property type="entry name" value="ChaC"/>
</dbReference>
<sequence length="339" mass="38123">MWIFGYGSLVWKVDFPYTSKLIGYIEGYERRFWQASIDHRGTPDKPGRVVTLVPSSNSRARVWGVSYKLEDEEAISRLMEREKRYSQVNLTFFPVPLSNPSTDATSSSSKVDTCRWSASVPTSSFTAVTYIGPQNGPLFLGEANLDAIAHQIATASGPSGSNVDYLFKLAQFMRIHLSHVQDEHLFQLEIAAVVWGAAYKIGDNEVDEVVSHLDEREVMGYHKVPIMFHPVWNHPLNETTNGTISEKGFEVSMYYGSEENEHFIGEAGITRMAQDIWECVGPSGSNKDYLFNLCNAMRQIATLLPNDGDDAGHFILDEHLVTLESAVRELDKMEQQQSK</sequence>
<proteinExistence type="inferred from homology"/>
<evidence type="ECO:0000256" key="1">
    <source>
        <dbReference type="ARBA" id="ARBA00009662"/>
    </source>
</evidence>
<name>A0ABP1SAA7_9HEXA</name>
<keyword evidence="8" id="KW-1185">Reference proteome</keyword>